<dbReference type="Proteomes" id="UP000007305">
    <property type="component" value="Chromosome 1"/>
</dbReference>
<evidence type="ECO:0000313" key="9">
    <source>
        <dbReference type="Proteomes" id="UP000007305"/>
    </source>
</evidence>
<reference evidence="9" key="1">
    <citation type="submission" date="2015-12" db="EMBL/GenBank/DDBJ databases">
        <title>Update maize B73 reference genome by single molecule sequencing technologies.</title>
        <authorList>
            <consortium name="Maize Genome Sequencing Project"/>
            <person name="Ware D."/>
        </authorList>
    </citation>
    <scope>NUCLEOTIDE SEQUENCE [LARGE SCALE GENOMIC DNA]</scope>
    <source>
        <strain evidence="9">cv. B73</strain>
    </source>
</reference>
<proteinExistence type="predicted"/>
<dbReference type="InterPro" id="IPR017932">
    <property type="entry name" value="GATase_2_dom"/>
</dbReference>
<evidence type="ECO:0000259" key="7">
    <source>
        <dbReference type="Pfam" id="PF00310"/>
    </source>
</evidence>
<keyword evidence="4" id="KW-0521">NADP</keyword>
<organism evidence="8 9">
    <name type="scientific">Zea mays</name>
    <name type="common">Maize</name>
    <dbReference type="NCBI Taxonomy" id="4577"/>
    <lineage>
        <taxon>Eukaryota</taxon>
        <taxon>Viridiplantae</taxon>
        <taxon>Streptophyta</taxon>
        <taxon>Embryophyta</taxon>
        <taxon>Tracheophyta</taxon>
        <taxon>Spermatophyta</taxon>
        <taxon>Magnoliopsida</taxon>
        <taxon>Liliopsida</taxon>
        <taxon>Poales</taxon>
        <taxon>Poaceae</taxon>
        <taxon>PACMAD clade</taxon>
        <taxon>Panicoideae</taxon>
        <taxon>Andropogonodae</taxon>
        <taxon>Andropogoneae</taxon>
        <taxon>Tripsacinae</taxon>
        <taxon>Zea</taxon>
    </lineage>
</organism>
<evidence type="ECO:0000256" key="2">
    <source>
        <dbReference type="ARBA" id="ARBA00022630"/>
    </source>
</evidence>
<evidence type="ECO:0000256" key="4">
    <source>
        <dbReference type="ARBA" id="ARBA00022857"/>
    </source>
</evidence>
<dbReference type="AlphaFoldDB" id="A0A804M6S3"/>
<dbReference type="Pfam" id="PF10294">
    <property type="entry name" value="Methyltransf_16"/>
    <property type="match status" value="1"/>
</dbReference>
<keyword evidence="3" id="KW-0274">FAD</keyword>
<dbReference type="InterPro" id="IPR029055">
    <property type="entry name" value="Ntn_hydrolases_N"/>
</dbReference>
<evidence type="ECO:0000256" key="6">
    <source>
        <dbReference type="SAM" id="MobiDB-lite"/>
    </source>
</evidence>
<evidence type="ECO:0000313" key="8">
    <source>
        <dbReference type="EnsemblPlants" id="Zm00001eb063460_P001"/>
    </source>
</evidence>
<dbReference type="InterPro" id="IPR019410">
    <property type="entry name" value="Methyltransf_16"/>
</dbReference>
<dbReference type="Gene3D" id="3.60.20.10">
    <property type="entry name" value="Glutamine Phosphoribosylpyrophosphate, subunit 1, domain 1"/>
    <property type="match status" value="1"/>
</dbReference>
<reference evidence="8" key="3">
    <citation type="submission" date="2021-05" db="UniProtKB">
        <authorList>
            <consortium name="EnsemblPlants"/>
        </authorList>
    </citation>
    <scope>IDENTIFICATION</scope>
    <source>
        <strain evidence="8">cv. B73</strain>
    </source>
</reference>
<evidence type="ECO:0000256" key="3">
    <source>
        <dbReference type="ARBA" id="ARBA00022827"/>
    </source>
</evidence>
<name>A0A804M6S3_MAIZE</name>
<accession>A0A804M6S3</accession>
<dbReference type="Gramene" id="Zm00001eb063460_T001">
    <property type="protein sequence ID" value="Zm00001eb063460_P001"/>
    <property type="gene ID" value="Zm00001eb063460"/>
</dbReference>
<dbReference type="SUPFAM" id="SSF56235">
    <property type="entry name" value="N-terminal nucleophile aminohydrolases (Ntn hydrolases)"/>
    <property type="match status" value="1"/>
</dbReference>
<dbReference type="InterPro" id="IPR055275">
    <property type="entry name" value="Ferredox_Rdtase"/>
</dbReference>
<dbReference type="GO" id="GO:0016491">
    <property type="term" value="F:oxidoreductase activity"/>
    <property type="evidence" value="ECO:0007669"/>
    <property type="project" value="UniProtKB-KW"/>
</dbReference>
<evidence type="ECO:0000256" key="1">
    <source>
        <dbReference type="ARBA" id="ARBA00001974"/>
    </source>
</evidence>
<feature type="region of interest" description="Disordered" evidence="6">
    <location>
        <begin position="161"/>
        <end position="201"/>
    </location>
</feature>
<dbReference type="EnsemblPlants" id="Zm00001eb063460_T001">
    <property type="protein sequence ID" value="Zm00001eb063460_P001"/>
    <property type="gene ID" value="Zm00001eb063460"/>
</dbReference>
<dbReference type="PANTHER" id="PTHR48467:SF1">
    <property type="entry name" value="GLUTAMATE SYNTHASE 1 [NADH], CHLOROPLASTIC-LIKE"/>
    <property type="match status" value="1"/>
</dbReference>
<evidence type="ECO:0000256" key="5">
    <source>
        <dbReference type="ARBA" id="ARBA00023002"/>
    </source>
</evidence>
<protein>
    <recommendedName>
        <fullName evidence="7">Glutamine amidotransferase type-2 domain-containing protein</fullName>
    </recommendedName>
</protein>
<feature type="domain" description="Glutamine amidotransferase type-2" evidence="7">
    <location>
        <begin position="104"/>
        <end position="169"/>
    </location>
</feature>
<keyword evidence="5" id="KW-0560">Oxidoreductase</keyword>
<comment type="cofactor">
    <cofactor evidence="1">
        <name>FAD</name>
        <dbReference type="ChEBI" id="CHEBI:57692"/>
    </cofactor>
</comment>
<sequence>MSKTLIWSQENMKVSSGLKLWEGSLDLVKALNSDIKEYKLRVEGKHVLELGCGHGLRGIFAGLKWSIVNYIISCSIHRSRSKRPSDSSFCICVEWGFIRPSSLADEKRHEKGKAEFKKVVESLGHVILGWRLVPTDNSDLGESALETEPVIEQVFVTKSSRSEAEFEQQGGGGHAARRRGHAQVPGALPADGPRRPHLQSRRAADRVQLLQHVRAGAGRAHPVPAEAHVRLRHLRVRRDGEGHPKQGQPALRVLRARARQALQGEGQDPRQVQEAAARAPWRSRVRRLRVAHQIAGFQGPLRPPASFRCPGFLLGMKPLGYDV</sequence>
<reference evidence="8" key="2">
    <citation type="submission" date="2019-07" db="EMBL/GenBank/DDBJ databases">
        <authorList>
            <person name="Seetharam A."/>
            <person name="Woodhouse M."/>
            <person name="Cannon E."/>
        </authorList>
    </citation>
    <scope>NUCLEOTIDE SEQUENCE [LARGE SCALE GENOMIC DNA]</scope>
    <source>
        <strain evidence="8">cv. B73</strain>
    </source>
</reference>
<dbReference type="PANTHER" id="PTHR48467">
    <property type="entry name" value="GLUTAMATE SYNTHASE 1 [NADH], CHLOROPLASTIC-LIKE"/>
    <property type="match status" value="1"/>
</dbReference>
<dbReference type="Pfam" id="PF00310">
    <property type="entry name" value="GATase_2"/>
    <property type="match status" value="1"/>
</dbReference>
<keyword evidence="2" id="KW-0285">Flavoprotein</keyword>
<keyword evidence="9" id="KW-1185">Reference proteome</keyword>